<dbReference type="EMBL" id="UINC01000315">
    <property type="protein sequence ID" value="SUZ53112.1"/>
    <property type="molecule type" value="Genomic_DNA"/>
</dbReference>
<keyword evidence="1" id="KW-0489">Methyltransferase</keyword>
<dbReference type="GO" id="GO:0010420">
    <property type="term" value="F:polyprenyldihydroxybenzoate methyltransferase activity"/>
    <property type="evidence" value="ECO:0007669"/>
    <property type="project" value="InterPro"/>
</dbReference>
<evidence type="ECO:0000313" key="5">
    <source>
        <dbReference type="EMBL" id="SUZ53112.1"/>
    </source>
</evidence>
<accession>A0A381NEX2</accession>
<keyword evidence="2" id="KW-0808">Transferase</keyword>
<name>A0A381NEX2_9ZZZZ</name>
<dbReference type="InterPro" id="IPR010233">
    <property type="entry name" value="UbiG_MeTrfase"/>
</dbReference>
<evidence type="ECO:0000256" key="3">
    <source>
        <dbReference type="ARBA" id="ARBA00022688"/>
    </source>
</evidence>
<dbReference type="PANTHER" id="PTHR43464">
    <property type="entry name" value="METHYLTRANSFERASE"/>
    <property type="match status" value="1"/>
</dbReference>
<dbReference type="Pfam" id="PF13489">
    <property type="entry name" value="Methyltransf_23"/>
    <property type="match status" value="1"/>
</dbReference>
<dbReference type="GO" id="GO:0061542">
    <property type="term" value="F:3-demethylubiquinol 3-O-methyltransferase activity"/>
    <property type="evidence" value="ECO:0007669"/>
    <property type="project" value="InterPro"/>
</dbReference>
<evidence type="ECO:0008006" key="6">
    <source>
        <dbReference type="Google" id="ProtNLM"/>
    </source>
</evidence>
<proteinExistence type="inferred from homology"/>
<keyword evidence="3" id="KW-0831">Ubiquinone biosynthesis</keyword>
<dbReference type="FunFam" id="3.40.50.150:FF:000028">
    <property type="entry name" value="Ubiquinone biosynthesis O-methyltransferase"/>
    <property type="match status" value="1"/>
</dbReference>
<sequence length="238" mass="27260">MTTNKNINFDPSEIEKFERLSSQWWDPSGDFEPLHKINPLRLDYICQHTELENKKIIDIGCGGGILSESIDLKGGKVTGIDIGERAISVARLHQKESRTNVEYLQTTAEDIAEERPNEYDVLTCLEMLEHVPSPSKVIRACKKLVKPGGSLFFSTINRNPKSFLFAIIGAEYILRILPKGTHNYEMFIKPSELEYWCRSENLNLISSIGIHYNPLINLYNLNKNIDVNYIMYFNNSSE</sequence>
<dbReference type="PANTHER" id="PTHR43464:SF19">
    <property type="entry name" value="UBIQUINONE BIOSYNTHESIS O-METHYLTRANSFERASE, MITOCHONDRIAL"/>
    <property type="match status" value="1"/>
</dbReference>
<organism evidence="5">
    <name type="scientific">marine metagenome</name>
    <dbReference type="NCBI Taxonomy" id="408172"/>
    <lineage>
        <taxon>unclassified sequences</taxon>
        <taxon>metagenomes</taxon>
        <taxon>ecological metagenomes</taxon>
    </lineage>
</organism>
<dbReference type="InterPro" id="IPR029063">
    <property type="entry name" value="SAM-dependent_MTases_sf"/>
</dbReference>
<dbReference type="HAMAP" id="MF_00472">
    <property type="entry name" value="UbiG"/>
    <property type="match status" value="1"/>
</dbReference>
<evidence type="ECO:0000256" key="4">
    <source>
        <dbReference type="ARBA" id="ARBA00022691"/>
    </source>
</evidence>
<protein>
    <recommendedName>
        <fullName evidence="6">Methyltransferase type 11 domain-containing protein</fullName>
    </recommendedName>
</protein>
<reference evidence="5" key="1">
    <citation type="submission" date="2018-05" db="EMBL/GenBank/DDBJ databases">
        <authorList>
            <person name="Lanie J.A."/>
            <person name="Ng W.-L."/>
            <person name="Kazmierczak K.M."/>
            <person name="Andrzejewski T.M."/>
            <person name="Davidsen T.M."/>
            <person name="Wayne K.J."/>
            <person name="Tettelin H."/>
            <person name="Glass J.I."/>
            <person name="Rusch D."/>
            <person name="Podicherti R."/>
            <person name="Tsui H.-C.T."/>
            <person name="Winkler M.E."/>
        </authorList>
    </citation>
    <scope>NUCLEOTIDE SEQUENCE</scope>
</reference>
<keyword evidence="4" id="KW-0949">S-adenosyl-L-methionine</keyword>
<dbReference type="GO" id="GO:0032259">
    <property type="term" value="P:methylation"/>
    <property type="evidence" value="ECO:0007669"/>
    <property type="project" value="UniProtKB-KW"/>
</dbReference>
<gene>
    <name evidence="5" type="ORF">METZ01_LOCUS5966</name>
</gene>
<dbReference type="SUPFAM" id="SSF53335">
    <property type="entry name" value="S-adenosyl-L-methionine-dependent methyltransferases"/>
    <property type="match status" value="1"/>
</dbReference>
<dbReference type="Gene3D" id="3.40.50.150">
    <property type="entry name" value="Vaccinia Virus protein VP39"/>
    <property type="match status" value="1"/>
</dbReference>
<dbReference type="NCBIfam" id="TIGR01983">
    <property type="entry name" value="UbiG"/>
    <property type="match status" value="1"/>
</dbReference>
<evidence type="ECO:0000256" key="2">
    <source>
        <dbReference type="ARBA" id="ARBA00022679"/>
    </source>
</evidence>
<dbReference type="CDD" id="cd02440">
    <property type="entry name" value="AdoMet_MTases"/>
    <property type="match status" value="1"/>
</dbReference>
<dbReference type="AlphaFoldDB" id="A0A381NEX2"/>
<evidence type="ECO:0000256" key="1">
    <source>
        <dbReference type="ARBA" id="ARBA00022603"/>
    </source>
</evidence>